<reference evidence="2" key="2">
    <citation type="submission" date="2008-07" db="EMBL/GenBank/DDBJ databases">
        <authorList>
            <person name="Genoscope - CEA"/>
        </authorList>
    </citation>
    <scope>NUCLEOTIDE SEQUENCE</scope>
    <source>
        <strain evidence="2">S mat+</strain>
    </source>
</reference>
<feature type="region of interest" description="Disordered" evidence="1">
    <location>
        <begin position="196"/>
        <end position="227"/>
    </location>
</feature>
<feature type="compositionally biased region" description="Low complexity" evidence="1">
    <location>
        <begin position="77"/>
        <end position="91"/>
    </location>
</feature>
<feature type="compositionally biased region" description="Polar residues" evidence="1">
    <location>
        <begin position="1"/>
        <end position="16"/>
    </location>
</feature>
<feature type="compositionally biased region" description="Basic and acidic residues" evidence="1">
    <location>
        <begin position="170"/>
        <end position="179"/>
    </location>
</feature>
<dbReference type="AlphaFoldDB" id="B2B131"/>
<dbReference type="RefSeq" id="XP_001909721.1">
    <property type="nucleotide sequence ID" value="XM_001909686.1"/>
</dbReference>
<feature type="compositionally biased region" description="Basic and acidic residues" evidence="1">
    <location>
        <begin position="215"/>
        <end position="227"/>
    </location>
</feature>
<dbReference type="GeneID" id="6193666"/>
<reference evidence="2" key="1">
    <citation type="journal article" date="2008" name="Genome Biol.">
        <title>The genome sequence of the model ascomycete fungus Podospora anserina.</title>
        <authorList>
            <person name="Espagne E."/>
            <person name="Lespinet O."/>
            <person name="Malagnac F."/>
            <person name="Da Silva C."/>
            <person name="Jaillon O."/>
            <person name="Porcel B.M."/>
            <person name="Couloux A."/>
            <person name="Aury J.-M."/>
            <person name="Segurens B."/>
            <person name="Poulain J."/>
            <person name="Anthouard V."/>
            <person name="Grossetete S."/>
            <person name="Khalili H."/>
            <person name="Coppin E."/>
            <person name="Dequard-Chablat M."/>
            <person name="Picard M."/>
            <person name="Contamine V."/>
            <person name="Arnaise S."/>
            <person name="Bourdais A."/>
            <person name="Berteaux-Lecellier V."/>
            <person name="Gautheret D."/>
            <person name="de Vries R.P."/>
            <person name="Battaglia E."/>
            <person name="Coutinho P.M."/>
            <person name="Danchin E.G.J."/>
            <person name="Henrissat B."/>
            <person name="El Khoury R."/>
            <person name="Sainsard-Chanet A."/>
            <person name="Boivin A."/>
            <person name="Pinan-Lucarre B."/>
            <person name="Sellem C.H."/>
            <person name="Debuchy R."/>
            <person name="Wincker P."/>
            <person name="Weissenbach J."/>
            <person name="Silar P."/>
        </authorList>
    </citation>
    <scope>NUCLEOTIDE SEQUENCE [LARGE SCALE GENOMIC DNA]</scope>
    <source>
        <strain evidence="2">S mat+</strain>
    </source>
</reference>
<feature type="compositionally biased region" description="Basic and acidic residues" evidence="1">
    <location>
        <begin position="151"/>
        <end position="160"/>
    </location>
</feature>
<name>B2B131_PODAN</name>
<evidence type="ECO:0000313" key="2">
    <source>
        <dbReference type="EMBL" id="CAP70854.1"/>
    </source>
</evidence>
<dbReference type="EMBL" id="CU638743">
    <property type="protein sequence ID" value="CAP70854.1"/>
    <property type="molecule type" value="Genomic_DNA"/>
</dbReference>
<gene>
    <name evidence="2" type="ORF">PODANS_3_9120</name>
</gene>
<protein>
    <submittedName>
        <fullName evidence="2">Podospora anserina S mat+ genomic DNA chromosome 3, supercontig 2</fullName>
    </submittedName>
</protein>
<feature type="compositionally biased region" description="Pro residues" evidence="1">
    <location>
        <begin position="67"/>
        <end position="76"/>
    </location>
</feature>
<dbReference type="VEuPathDB" id="FungiDB:PODANS_3_9120"/>
<feature type="region of interest" description="Disordered" evidence="1">
    <location>
        <begin position="1"/>
        <end position="42"/>
    </location>
</feature>
<dbReference type="OrthoDB" id="18412at2759"/>
<proteinExistence type="predicted"/>
<accession>B2B131</accession>
<sequence length="245" mass="26768">MMTPLRPQNQRQNSAPYVTPNQANTNAPAPAAQCHSTSPFPVPTTSTLTLYSSCSIPCHKSHKSNHPPDPPAPTSQPTPQTTAPNPSQQTNNDPYKILLDHAHVFQRLVKKYPSLPFVLDSIHSQTLPPPTPSSSTTTPSFLQNNNRKRKEPPWSKDVGLRKGASALKKARTDPTDRGDGVREFCDAVLYLLSLGEEEKGKGDGDGDGDGGPRPVAERAVKEVGEEVRREERRVVEGLLREEEGV</sequence>
<feature type="region of interest" description="Disordered" evidence="1">
    <location>
        <begin position="57"/>
        <end position="93"/>
    </location>
</feature>
<organism evidence="2">
    <name type="scientific">Podospora anserina (strain S / ATCC MYA-4624 / DSM 980 / FGSC 10383)</name>
    <name type="common">Pleurage anserina</name>
    <dbReference type="NCBI Taxonomy" id="515849"/>
    <lineage>
        <taxon>Eukaryota</taxon>
        <taxon>Fungi</taxon>
        <taxon>Dikarya</taxon>
        <taxon>Ascomycota</taxon>
        <taxon>Pezizomycotina</taxon>
        <taxon>Sordariomycetes</taxon>
        <taxon>Sordariomycetidae</taxon>
        <taxon>Sordariales</taxon>
        <taxon>Podosporaceae</taxon>
        <taxon>Podospora</taxon>
        <taxon>Podospora anserina</taxon>
    </lineage>
</organism>
<dbReference type="KEGG" id="pan:PODANSg6757"/>
<dbReference type="HOGENOM" id="CLU_1133982_0_0_1"/>
<feature type="region of interest" description="Disordered" evidence="1">
    <location>
        <begin position="126"/>
        <end position="179"/>
    </location>
</feature>
<evidence type="ECO:0000256" key="1">
    <source>
        <dbReference type="SAM" id="MobiDB-lite"/>
    </source>
</evidence>
<feature type="compositionally biased region" description="Low complexity" evidence="1">
    <location>
        <begin position="19"/>
        <end position="42"/>
    </location>
</feature>